<evidence type="ECO:0008006" key="5">
    <source>
        <dbReference type="Google" id="ProtNLM"/>
    </source>
</evidence>
<keyword evidence="4" id="KW-1185">Reference proteome</keyword>
<keyword evidence="1" id="KW-0472">Membrane</keyword>
<dbReference type="EMBL" id="CAJJDP010000181">
    <property type="protein sequence ID" value="CAD8214424.1"/>
    <property type="molecule type" value="Genomic_DNA"/>
</dbReference>
<reference evidence="2" key="1">
    <citation type="submission" date="2021-01" db="EMBL/GenBank/DDBJ databases">
        <authorList>
            <consortium name="Genoscope - CEA"/>
            <person name="William W."/>
        </authorList>
    </citation>
    <scope>NUCLEOTIDE SEQUENCE</scope>
</reference>
<proteinExistence type="predicted"/>
<dbReference type="AlphaFoldDB" id="A0A8S1YD85"/>
<sequence>MRGLQPPKVESIVYNYSTQKQMRQYLLKVIPSAHFPLNLLQPQHLQMVQKNQQGNQKNQPIIILLILIFLEDYQFKFHTLCNISNQFLISSHYYFNFLSIKKNIFNRYFINQMINMQIQSRANFQNLQSIQSHLHHSERTNAILISMGLYEGLYLSSQSVHQVIGRASRARVIGQSSLSWQEWMCIRLTVFQSVDWTPVLLVLGLTLIEWKTILVFWLNQILNQS</sequence>
<name>A0A8S1YD85_PAROT</name>
<gene>
    <name evidence="2" type="ORF">POCTA_138.1.T1540146</name>
    <name evidence="3" type="ORF">POCTA_138.1.T1770007</name>
</gene>
<comment type="caution">
    <text evidence="2">The sequence shown here is derived from an EMBL/GenBank/DDBJ whole genome shotgun (WGS) entry which is preliminary data.</text>
</comment>
<dbReference type="Proteomes" id="UP000683925">
    <property type="component" value="Unassembled WGS sequence"/>
</dbReference>
<organism evidence="2 4">
    <name type="scientific">Paramecium octaurelia</name>
    <dbReference type="NCBI Taxonomy" id="43137"/>
    <lineage>
        <taxon>Eukaryota</taxon>
        <taxon>Sar</taxon>
        <taxon>Alveolata</taxon>
        <taxon>Ciliophora</taxon>
        <taxon>Intramacronucleata</taxon>
        <taxon>Oligohymenophorea</taxon>
        <taxon>Peniculida</taxon>
        <taxon>Parameciidae</taxon>
        <taxon>Paramecium</taxon>
    </lineage>
</organism>
<dbReference type="EMBL" id="CAJJDP010000156">
    <property type="protein sequence ID" value="CAD8211581.1"/>
    <property type="molecule type" value="Genomic_DNA"/>
</dbReference>
<evidence type="ECO:0000256" key="1">
    <source>
        <dbReference type="SAM" id="Phobius"/>
    </source>
</evidence>
<evidence type="ECO:0000313" key="4">
    <source>
        <dbReference type="Proteomes" id="UP000683925"/>
    </source>
</evidence>
<evidence type="ECO:0000313" key="2">
    <source>
        <dbReference type="EMBL" id="CAD8211581.1"/>
    </source>
</evidence>
<feature type="transmembrane region" description="Helical" evidence="1">
    <location>
        <begin position="196"/>
        <end position="218"/>
    </location>
</feature>
<keyword evidence="1" id="KW-0812">Transmembrane</keyword>
<accession>A0A8S1YD85</accession>
<keyword evidence="1" id="KW-1133">Transmembrane helix</keyword>
<protein>
    <recommendedName>
        <fullName evidence="5">Transmembrane protein</fullName>
    </recommendedName>
</protein>
<evidence type="ECO:0000313" key="3">
    <source>
        <dbReference type="EMBL" id="CAD8214424.1"/>
    </source>
</evidence>